<dbReference type="KEGG" id="het:BBW65_07525"/>
<evidence type="ECO:0000256" key="4">
    <source>
        <dbReference type="ARBA" id="ARBA00022989"/>
    </source>
</evidence>
<feature type="transmembrane region" description="Helical" evidence="6">
    <location>
        <begin position="51"/>
        <end position="70"/>
    </location>
</feature>
<evidence type="ECO:0000256" key="3">
    <source>
        <dbReference type="ARBA" id="ARBA00022692"/>
    </source>
</evidence>
<evidence type="ECO:0000256" key="5">
    <source>
        <dbReference type="ARBA" id="ARBA00023136"/>
    </source>
</evidence>
<evidence type="ECO:0000259" key="7">
    <source>
        <dbReference type="Pfam" id="PF06271"/>
    </source>
</evidence>
<dbReference type="PANTHER" id="PTHR36115:SF10">
    <property type="entry name" value="RDD DOMAIN-CONTAINING PROTEIN"/>
    <property type="match status" value="1"/>
</dbReference>
<keyword evidence="9" id="KW-1185">Reference proteome</keyword>
<dbReference type="STRING" id="222136.BBW65_07525"/>
<evidence type="ECO:0000313" key="9">
    <source>
        <dbReference type="Proteomes" id="UP000092884"/>
    </source>
</evidence>
<dbReference type="Proteomes" id="UP000092884">
    <property type="component" value="Chromosome"/>
</dbReference>
<gene>
    <name evidence="8" type="ORF">BBW65_07525</name>
</gene>
<sequence>MATNLKTTLKDCYTRFKALVIDVFMIYTPILYIATYLFLGGKEAFQNNQVAILICFLLYALIDSTLCATLGQTPGMRAQNLVLQTKTHTKVCFFVCLLRFVLCFLSFALLFGFVFPFLRNDRQTFHDWLCRTQITDKPPNFPSNP</sequence>
<dbReference type="AlphaFoldDB" id="A0A1B1U7D3"/>
<dbReference type="Pfam" id="PF06271">
    <property type="entry name" value="RDD"/>
    <property type="match status" value="1"/>
</dbReference>
<keyword evidence="5 6" id="KW-0472">Membrane</keyword>
<proteinExistence type="predicted"/>
<dbReference type="InterPro" id="IPR051791">
    <property type="entry name" value="Pra-immunoreactive"/>
</dbReference>
<dbReference type="EMBL" id="CP016503">
    <property type="protein sequence ID" value="ANV98656.1"/>
    <property type="molecule type" value="Genomic_DNA"/>
</dbReference>
<dbReference type="GO" id="GO:0005886">
    <property type="term" value="C:plasma membrane"/>
    <property type="evidence" value="ECO:0007669"/>
    <property type="project" value="UniProtKB-SubCell"/>
</dbReference>
<comment type="subcellular location">
    <subcellularLocation>
        <location evidence="1">Cell membrane</location>
        <topology evidence="1">Multi-pass membrane protein</topology>
    </subcellularLocation>
</comment>
<feature type="transmembrane region" description="Helical" evidence="6">
    <location>
        <begin position="91"/>
        <end position="118"/>
    </location>
</feature>
<evidence type="ECO:0000313" key="8">
    <source>
        <dbReference type="EMBL" id="ANV98656.1"/>
    </source>
</evidence>
<accession>A0A1B1U7D3</accession>
<protein>
    <recommendedName>
        <fullName evidence="7">RDD domain-containing protein</fullName>
    </recommendedName>
</protein>
<reference evidence="9" key="1">
    <citation type="submission" date="2016-07" db="EMBL/GenBank/DDBJ databases">
        <authorList>
            <person name="Florea S."/>
            <person name="Webb J.S."/>
            <person name="Jaromczyk J."/>
            <person name="Schardl C.L."/>
        </authorList>
    </citation>
    <scope>NUCLEOTIDE SEQUENCE [LARGE SCALE GENOMIC DNA]</scope>
    <source>
        <strain evidence="9">MIT 01-6242</strain>
    </source>
</reference>
<feature type="transmembrane region" description="Helical" evidence="6">
    <location>
        <begin position="20"/>
        <end position="39"/>
    </location>
</feature>
<name>A0A1B1U7D3_9HELI</name>
<keyword evidence="4 6" id="KW-1133">Transmembrane helix</keyword>
<evidence type="ECO:0000256" key="1">
    <source>
        <dbReference type="ARBA" id="ARBA00004651"/>
    </source>
</evidence>
<keyword evidence="2" id="KW-1003">Cell membrane</keyword>
<organism evidence="8 9">
    <name type="scientific">Helicobacter enhydrae</name>
    <dbReference type="NCBI Taxonomy" id="222136"/>
    <lineage>
        <taxon>Bacteria</taxon>
        <taxon>Pseudomonadati</taxon>
        <taxon>Campylobacterota</taxon>
        <taxon>Epsilonproteobacteria</taxon>
        <taxon>Campylobacterales</taxon>
        <taxon>Helicobacteraceae</taxon>
        <taxon>Helicobacter</taxon>
    </lineage>
</organism>
<evidence type="ECO:0000256" key="2">
    <source>
        <dbReference type="ARBA" id="ARBA00022475"/>
    </source>
</evidence>
<evidence type="ECO:0000256" key="6">
    <source>
        <dbReference type="SAM" id="Phobius"/>
    </source>
</evidence>
<feature type="domain" description="RDD" evidence="7">
    <location>
        <begin position="14"/>
        <end position="130"/>
    </location>
</feature>
<keyword evidence="3 6" id="KW-0812">Transmembrane</keyword>
<dbReference type="PANTHER" id="PTHR36115">
    <property type="entry name" value="PROLINE-RICH ANTIGEN HOMOLOG-RELATED"/>
    <property type="match status" value="1"/>
</dbReference>
<dbReference type="InterPro" id="IPR010432">
    <property type="entry name" value="RDD"/>
</dbReference>